<organism evidence="2 3">
    <name type="scientific">Roseovarius bejariae</name>
    <dbReference type="NCBI Taxonomy" id="2576383"/>
    <lineage>
        <taxon>Bacteria</taxon>
        <taxon>Pseudomonadati</taxon>
        <taxon>Pseudomonadota</taxon>
        <taxon>Alphaproteobacteria</taxon>
        <taxon>Rhodobacterales</taxon>
        <taxon>Roseobacteraceae</taxon>
        <taxon>Roseovarius</taxon>
    </lineage>
</organism>
<feature type="transmembrane region" description="Helical" evidence="1">
    <location>
        <begin position="890"/>
        <end position="912"/>
    </location>
</feature>
<feature type="transmembrane region" description="Helical" evidence="1">
    <location>
        <begin position="353"/>
        <end position="373"/>
    </location>
</feature>
<dbReference type="PANTHER" id="PTHR32063">
    <property type="match status" value="1"/>
</dbReference>
<dbReference type="Gene3D" id="3.30.70.1320">
    <property type="entry name" value="Multidrug efflux transporter AcrB pore domain like"/>
    <property type="match status" value="1"/>
</dbReference>
<dbReference type="SUPFAM" id="SSF82714">
    <property type="entry name" value="Multidrug efflux transporter AcrB TolC docking domain, DN and DC subdomains"/>
    <property type="match status" value="2"/>
</dbReference>
<dbReference type="InterPro" id="IPR001036">
    <property type="entry name" value="Acrflvin-R"/>
</dbReference>
<dbReference type="Gene3D" id="3.30.70.1430">
    <property type="entry name" value="Multidrug efflux transporter AcrB pore domain"/>
    <property type="match status" value="2"/>
</dbReference>
<keyword evidence="1" id="KW-0472">Membrane</keyword>
<gene>
    <name evidence="2" type="ORF">FDP25_04555</name>
</gene>
<feature type="transmembrane region" description="Helical" evidence="1">
    <location>
        <begin position="451"/>
        <end position="475"/>
    </location>
</feature>
<comment type="caution">
    <text evidence="2">The sequence shown here is derived from an EMBL/GenBank/DDBJ whole genome shotgun (WGS) entry which is preliminary data.</text>
</comment>
<sequence length="1041" mass="110261">MIGWFARHPTAANLLLVLIAAIGIMAAPALKRETFPDFRPTEAEINVVYRGASAAEVEDAICRRIWDAVEAVEHLEELTCTAQDNAGRAVATMAPGGEAGRFVNDLRTEVTAVDDFPEGTDPPVVRQLHRTDRVVSVAVAGDLPEPALDRYTAALRDRLAALPNVAGVSRTGVGERQFRITVPRAVLVQHGLTASALAARIGAQSIDRPLGLLETPERDIALRFTDERRTAAALAGIVVLSKPNGAELTLGQIARIEERFDPSEARALLDGQRAVFLQVDKALGADALRVFDRVETLVEAERTTLPEAVRIEIVQDMTSNVRDRLAMLVKNGAIGLVLVVAVMSLFFRPGYAIWAAMGLPVAFLGAFAVMALTGLSLNMITLVALLMAIGIVMDDSIVISDAIAEASAEGHSRTEAAIKGTQRVLPGVVSSFITTVAIFAPLSFLAGDLGAVLEVLPVVLIAALAASLLEAFWVLPHHLSHGLKSANRPPSGARAWFERGFTRVRDRGLGRLVDGAIAWRYLVAGATLASLIVTVGLMRGGYVQREALPDIDGDVLEAQILMPQGTPLSRTEEVAAHVSEALAAVNAELRKDQPDEADLVQSVQVTYGQNVTAGETGPHVATVSADLLEAGRRATTLDSLIAAWRAEIGGVPGAIAITLAEPGMGPQGRAVEIRLFGDDLDRLERAGSDLIAELETYAGVYNAMHDLRPGRPELRLSLAEGASALGLSAADIATQIGTAYLGGIVTTVQEGDIAHEIEVQQAISDRDARDDLSAFEVLLPDGARVPLSTVVQIDEARGWGRVTHVDGLRTLTVQADVDGRIGNADAIVSELTGTFLPSLAREMPGLTYEVGGQNANSAETVGSILRGFLIGLVGIYVVLSFQFRSYVEPVIVMLTIPLALVGVVLGHMAMGYNISMPSIMGAASLAGIVVNNAILLIQVVKQRIAEGSSGMEAAGQGSRDRFRPIVVSVTTTMMGMVPLLAETSTQAQTVKPLVISVVFGLLSATFLVLIVLPAFYSILDDMGLTTRKGRPGEAGRGDLPT</sequence>
<dbReference type="InterPro" id="IPR027463">
    <property type="entry name" value="AcrB_DN_DC_subdom"/>
</dbReference>
<proteinExistence type="predicted"/>
<protein>
    <submittedName>
        <fullName evidence="2">Efflux RND transporter permease subunit</fullName>
    </submittedName>
</protein>
<dbReference type="EMBL" id="SZWE01000001">
    <property type="protein sequence ID" value="MRU14698.1"/>
    <property type="molecule type" value="Genomic_DNA"/>
</dbReference>
<feature type="transmembrane region" description="Helical" evidence="1">
    <location>
        <begin position="517"/>
        <end position="538"/>
    </location>
</feature>
<feature type="transmembrane region" description="Helical" evidence="1">
    <location>
        <begin position="864"/>
        <end position="883"/>
    </location>
</feature>
<keyword evidence="3" id="KW-1185">Reference proteome</keyword>
<feature type="transmembrane region" description="Helical" evidence="1">
    <location>
        <begin position="993"/>
        <end position="1019"/>
    </location>
</feature>
<dbReference type="GO" id="GO:0042910">
    <property type="term" value="F:xenobiotic transmembrane transporter activity"/>
    <property type="evidence" value="ECO:0007669"/>
    <property type="project" value="TreeGrafter"/>
</dbReference>
<dbReference type="SUPFAM" id="SSF82866">
    <property type="entry name" value="Multidrug efflux transporter AcrB transmembrane domain"/>
    <property type="match status" value="2"/>
</dbReference>
<dbReference type="PRINTS" id="PR00702">
    <property type="entry name" value="ACRIFLAVINRP"/>
</dbReference>
<dbReference type="Pfam" id="PF00873">
    <property type="entry name" value="ACR_tran"/>
    <property type="match status" value="1"/>
</dbReference>
<keyword evidence="1" id="KW-1133">Transmembrane helix</keyword>
<dbReference type="Gene3D" id="3.30.2090.10">
    <property type="entry name" value="Multidrug efflux transporter AcrB TolC docking domain, DN and DC subdomains"/>
    <property type="match status" value="2"/>
</dbReference>
<name>A0A844D0L6_9RHOB</name>
<dbReference type="Gene3D" id="3.30.70.1440">
    <property type="entry name" value="Multidrug efflux transporter AcrB pore domain"/>
    <property type="match status" value="1"/>
</dbReference>
<dbReference type="PANTHER" id="PTHR32063:SF33">
    <property type="entry name" value="RND SUPERFAMILY EFFLUX PUMP PERMEASE COMPONENT"/>
    <property type="match status" value="1"/>
</dbReference>
<evidence type="ECO:0000256" key="1">
    <source>
        <dbReference type="SAM" id="Phobius"/>
    </source>
</evidence>
<feature type="transmembrane region" description="Helical" evidence="1">
    <location>
        <begin position="379"/>
        <end position="403"/>
    </location>
</feature>
<evidence type="ECO:0000313" key="3">
    <source>
        <dbReference type="Proteomes" id="UP000564704"/>
    </source>
</evidence>
<feature type="transmembrane region" description="Helical" evidence="1">
    <location>
        <begin position="325"/>
        <end position="346"/>
    </location>
</feature>
<dbReference type="RefSeq" id="WP_154149354.1">
    <property type="nucleotide sequence ID" value="NZ_SZWE01000001.1"/>
</dbReference>
<feature type="transmembrane region" description="Helical" evidence="1">
    <location>
        <begin position="918"/>
        <end position="940"/>
    </location>
</feature>
<accession>A0A844D0L6</accession>
<dbReference type="Gene3D" id="1.20.1640.10">
    <property type="entry name" value="Multidrug efflux transporter AcrB transmembrane domain"/>
    <property type="match status" value="2"/>
</dbReference>
<dbReference type="SUPFAM" id="SSF82693">
    <property type="entry name" value="Multidrug efflux transporter AcrB pore domain, PN1, PN2, PC1 and PC2 subdomains"/>
    <property type="match status" value="3"/>
</dbReference>
<dbReference type="Proteomes" id="UP000564704">
    <property type="component" value="Unassembled WGS sequence"/>
</dbReference>
<feature type="transmembrane region" description="Helical" evidence="1">
    <location>
        <begin position="424"/>
        <end position="445"/>
    </location>
</feature>
<dbReference type="OrthoDB" id="174266at2"/>
<feature type="transmembrane region" description="Helical" evidence="1">
    <location>
        <begin position="961"/>
        <end position="981"/>
    </location>
</feature>
<dbReference type="AlphaFoldDB" id="A0A844D0L6"/>
<reference evidence="2 3" key="1">
    <citation type="submission" date="2019-05" db="EMBL/GenBank/DDBJ databases">
        <title>Roseovarius bejariae sp. nov., a moderately halophylic bacterium isolated from a saline soil in Rambla Salada (Murcia).</title>
        <authorList>
            <person name="Castro D.J."/>
            <person name="Gomez-Altuve A."/>
            <person name="Reina J.C."/>
            <person name="Rodriguez M."/>
            <person name="Sampedro I."/>
            <person name="Llamas I."/>
            <person name="Martinez-Checa F."/>
        </authorList>
    </citation>
    <scope>NUCLEOTIDE SEQUENCE [LARGE SCALE GENOMIC DNA]</scope>
    <source>
        <strain evidence="2 3">A21</strain>
    </source>
</reference>
<keyword evidence="1" id="KW-0812">Transmembrane</keyword>
<dbReference type="GO" id="GO:0005886">
    <property type="term" value="C:plasma membrane"/>
    <property type="evidence" value="ECO:0007669"/>
    <property type="project" value="TreeGrafter"/>
</dbReference>
<evidence type="ECO:0000313" key="2">
    <source>
        <dbReference type="EMBL" id="MRU14698.1"/>
    </source>
</evidence>